<dbReference type="Pfam" id="PF08617">
    <property type="entry name" value="CGI-121"/>
    <property type="match status" value="1"/>
</dbReference>
<name>A0A9E7RTG7_METWO</name>
<dbReference type="GeneID" id="75106716"/>
<proteinExistence type="inferred from homology"/>
<dbReference type="SUPFAM" id="SSF143870">
    <property type="entry name" value="PF0523-like"/>
    <property type="match status" value="1"/>
</dbReference>
<dbReference type="InterPro" id="IPR036504">
    <property type="entry name" value="CGI121/TPRKB_sf"/>
</dbReference>
<sequence length="156" mass="17302">MKIEVAGYRGRIGSVEGILSELRKFRGTIQLLDARAVAGRDHALHGALHAVRAFERGNNISSDTGIEVCLRIAGMRQISRALELLGIREGEMEICAVLIDCDEGLEFLDSRFQRDDGVLEPDEEYLRRLYGLGTEADLLGVEDALIERTTMLIIDS</sequence>
<comment type="similarity">
    <text evidence="1">Belongs to the CGI121/TPRKB family.</text>
</comment>
<accession>A0A9E7RTG7</accession>
<dbReference type="EMBL" id="CP104550">
    <property type="protein sequence ID" value="UXH31033.1"/>
    <property type="molecule type" value="Genomic_DNA"/>
</dbReference>
<organism evidence="2">
    <name type="scientific">Methanothermobacter wolfeii</name>
    <name type="common">Methanobacterium wolfei</name>
    <dbReference type="NCBI Taxonomy" id="145261"/>
    <lineage>
        <taxon>Archaea</taxon>
        <taxon>Methanobacteriati</taxon>
        <taxon>Methanobacteriota</taxon>
        <taxon>Methanomada group</taxon>
        <taxon>Methanobacteria</taxon>
        <taxon>Methanobacteriales</taxon>
        <taxon>Methanobacteriaceae</taxon>
        <taxon>Methanothermobacter</taxon>
    </lineage>
</organism>
<dbReference type="InterPro" id="IPR013926">
    <property type="entry name" value="CGI121/TPRKB"/>
</dbReference>
<evidence type="ECO:0000313" key="2">
    <source>
        <dbReference type="EMBL" id="UXH31033.1"/>
    </source>
</evidence>
<evidence type="ECO:0000256" key="1">
    <source>
        <dbReference type="ARBA" id="ARBA00005546"/>
    </source>
</evidence>
<protein>
    <submittedName>
        <fullName evidence="2">KEOPS complex subunit Cgi121</fullName>
    </submittedName>
</protein>
<dbReference type="AlphaFoldDB" id="A0A9E7RTG7"/>
<dbReference type="RefSeq" id="WP_261599404.1">
    <property type="nucleotide sequence ID" value="NZ_CP104550.1"/>
</dbReference>
<dbReference type="NCBIfam" id="NF011465">
    <property type="entry name" value="PRK14886.1-1"/>
    <property type="match status" value="1"/>
</dbReference>
<gene>
    <name evidence="2" type="primary">cgi121</name>
    <name evidence="2" type="ORF">N5910_05650</name>
</gene>
<reference evidence="2" key="1">
    <citation type="submission" date="2022-09" db="EMBL/GenBank/DDBJ databases">
        <title>Characterization of three MwoI isoschizomers from sequenced genome and metagenomes.</title>
        <authorList>
            <person name="Fomenkov A."/>
            <person name="Xu S.Y."/>
            <person name="Roberts R.J."/>
        </authorList>
    </citation>
    <scope>NUCLEOTIDE SEQUENCE</scope>
    <source>
        <strain evidence="2">DSM 2970</strain>
    </source>
</reference>
<dbReference type="Gene3D" id="3.30.2380.10">
    <property type="entry name" value="CGI121/TPRKB"/>
    <property type="match status" value="1"/>
</dbReference>
<dbReference type="Proteomes" id="UP001065373">
    <property type="component" value="Chromosome"/>
</dbReference>